<feature type="site" description="Could be important to modulate the pK values of the two catalytic cysteine residues" evidence="8">
    <location>
        <position position="151"/>
    </location>
</feature>
<name>A0ABU8S4E2_9SPHN</name>
<accession>A0ABU8S4E2</accession>
<evidence type="ECO:0000256" key="6">
    <source>
        <dbReference type="ARBA" id="ARBA00023235"/>
    </source>
</evidence>
<dbReference type="PANTHER" id="PTHR31689">
    <property type="entry name" value="DIAMINOPIMELATE EPIMERASE, CHLOROPLASTIC"/>
    <property type="match status" value="1"/>
</dbReference>
<comment type="subunit">
    <text evidence="8">Homodimer.</text>
</comment>
<evidence type="ECO:0000256" key="7">
    <source>
        <dbReference type="ARBA" id="ARBA00051712"/>
    </source>
</evidence>
<evidence type="ECO:0000256" key="3">
    <source>
        <dbReference type="ARBA" id="ARBA00013080"/>
    </source>
</evidence>
<dbReference type="NCBIfam" id="TIGR00652">
    <property type="entry name" value="DapF"/>
    <property type="match status" value="1"/>
</dbReference>
<gene>
    <name evidence="8 10" type="primary">dapF</name>
    <name evidence="10" type="ORF">WG900_02230</name>
</gene>
<dbReference type="Pfam" id="PF01678">
    <property type="entry name" value="DAP_epimerase"/>
    <property type="match status" value="2"/>
</dbReference>
<feature type="binding site" evidence="8">
    <location>
        <begin position="210"/>
        <end position="211"/>
    </location>
    <ligand>
        <name>substrate</name>
    </ligand>
</feature>
<comment type="catalytic activity">
    <reaction evidence="7 8">
        <text>(2S,6S)-2,6-diaminopimelate = meso-2,6-diaminopimelate</text>
        <dbReference type="Rhea" id="RHEA:15393"/>
        <dbReference type="ChEBI" id="CHEBI:57609"/>
        <dbReference type="ChEBI" id="CHEBI:57791"/>
        <dbReference type="EC" id="5.1.1.7"/>
    </reaction>
</comment>
<dbReference type="GO" id="GO:0008837">
    <property type="term" value="F:diaminopimelate epimerase activity"/>
    <property type="evidence" value="ECO:0007669"/>
    <property type="project" value="UniProtKB-EC"/>
</dbReference>
<evidence type="ECO:0000256" key="5">
    <source>
        <dbReference type="ARBA" id="ARBA00023154"/>
    </source>
</evidence>
<comment type="subcellular location">
    <subcellularLocation>
        <location evidence="8">Cytoplasm</location>
    </subcellularLocation>
</comment>
<feature type="binding site" evidence="8">
    <location>
        <position position="182"/>
    </location>
    <ligand>
        <name>substrate</name>
    </ligand>
</feature>
<sequence>MQVPFVKMHGLGNDFVVLDARVGDVPEMTARLAAALADRKTGIGCDQLILIEPSDSATFRMRIFNADGGEVEACGNATRAVGLLHGAPATIETLGGLLSSNPADGGVAVDMGEPRFDWNAIPLAYAMDTLSIPVGWEDLDAPSAVNVGNPHVVFFVPDYAAVEIERLGPLIEHDPLFPARINVNFATVTSRDAIRLRVWERGVGETRACGTGACATAIAAMRRGLTDRKVTVSLEGGDLTIEWGAGNRILMTGPAVESFRGTFDPAAYGVAG</sequence>
<feature type="binding site" evidence="8">
    <location>
        <position position="13"/>
    </location>
    <ligand>
        <name>substrate</name>
    </ligand>
</feature>
<feature type="binding site" evidence="8">
    <location>
        <position position="149"/>
    </location>
    <ligand>
        <name>substrate</name>
    </ligand>
</feature>
<evidence type="ECO:0000256" key="1">
    <source>
        <dbReference type="ARBA" id="ARBA00005196"/>
    </source>
</evidence>
<evidence type="ECO:0000256" key="4">
    <source>
        <dbReference type="ARBA" id="ARBA00022605"/>
    </source>
</evidence>
<evidence type="ECO:0000256" key="2">
    <source>
        <dbReference type="ARBA" id="ARBA00010219"/>
    </source>
</evidence>
<proteinExistence type="inferred from homology"/>
<feature type="binding site" evidence="8">
    <location>
        <begin position="200"/>
        <end position="201"/>
    </location>
    <ligand>
        <name>substrate</name>
    </ligand>
</feature>
<keyword evidence="5 8" id="KW-0457">Lysine biosynthesis</keyword>
<reference evidence="10 11" key="1">
    <citation type="submission" date="2024-03" db="EMBL/GenBank/DDBJ databases">
        <authorList>
            <person name="Jo J.-H."/>
        </authorList>
    </citation>
    <scope>NUCLEOTIDE SEQUENCE [LARGE SCALE GENOMIC DNA]</scope>
    <source>
        <strain evidence="10 11">AS3R-12</strain>
    </source>
</reference>
<dbReference type="Gene3D" id="3.10.310.10">
    <property type="entry name" value="Diaminopimelate Epimerase, Chain A, domain 1"/>
    <property type="match status" value="2"/>
</dbReference>
<evidence type="ECO:0000313" key="11">
    <source>
        <dbReference type="Proteomes" id="UP001379235"/>
    </source>
</evidence>
<feature type="binding site" evidence="8">
    <location>
        <begin position="75"/>
        <end position="76"/>
    </location>
    <ligand>
        <name>substrate</name>
    </ligand>
</feature>
<dbReference type="EMBL" id="JBBHJY010000001">
    <property type="protein sequence ID" value="MEJ6008729.1"/>
    <property type="molecule type" value="Genomic_DNA"/>
</dbReference>
<feature type="site" description="Could be important to modulate the pK values of the two catalytic cysteine residues" evidence="8">
    <location>
        <position position="200"/>
    </location>
</feature>
<feature type="binding site" evidence="8">
    <location>
        <position position="47"/>
    </location>
    <ligand>
        <name>substrate</name>
    </ligand>
</feature>
<dbReference type="EC" id="5.1.1.7" evidence="3 8"/>
<feature type="active site" evidence="9">
    <location>
        <position position="74"/>
    </location>
</feature>
<comment type="similarity">
    <text evidence="2 8">Belongs to the diaminopimelate epimerase family.</text>
</comment>
<comment type="function">
    <text evidence="8">Catalyzes the stereoinversion of LL-2,6-diaminopimelate (L,L-DAP) to meso-diaminopimelate (meso-DAP), a precursor of L-lysine and an essential component of the bacterial peptidoglycan.</text>
</comment>
<feature type="binding site" evidence="8">
    <location>
        <position position="65"/>
    </location>
    <ligand>
        <name>substrate</name>
    </ligand>
</feature>
<keyword evidence="11" id="KW-1185">Reference proteome</keyword>
<keyword evidence="6 8" id="KW-0413">Isomerase</keyword>
<dbReference type="InterPro" id="IPR018510">
    <property type="entry name" value="DAP_epimerase_AS"/>
</dbReference>
<dbReference type="PROSITE" id="PS01326">
    <property type="entry name" value="DAP_EPIMERASE"/>
    <property type="match status" value="1"/>
</dbReference>
<dbReference type="PANTHER" id="PTHR31689:SF0">
    <property type="entry name" value="DIAMINOPIMELATE EPIMERASE"/>
    <property type="match status" value="1"/>
</dbReference>
<comment type="caution">
    <text evidence="10">The sequence shown here is derived from an EMBL/GenBank/DDBJ whole genome shotgun (WGS) entry which is preliminary data.</text>
</comment>
<evidence type="ECO:0000313" key="10">
    <source>
        <dbReference type="EMBL" id="MEJ6008729.1"/>
    </source>
</evidence>
<evidence type="ECO:0000256" key="9">
    <source>
        <dbReference type="PROSITE-ProRule" id="PRU10125"/>
    </source>
</evidence>
<dbReference type="RefSeq" id="WP_339964346.1">
    <property type="nucleotide sequence ID" value="NZ_JBBHJY010000001.1"/>
</dbReference>
<keyword evidence="8" id="KW-0963">Cytoplasm</keyword>
<organism evidence="10 11">
    <name type="scientific">Novosphingobium aquae</name>
    <dbReference type="NCBI Taxonomy" id="3133435"/>
    <lineage>
        <taxon>Bacteria</taxon>
        <taxon>Pseudomonadati</taxon>
        <taxon>Pseudomonadota</taxon>
        <taxon>Alphaproteobacteria</taxon>
        <taxon>Sphingomonadales</taxon>
        <taxon>Sphingomonadaceae</taxon>
        <taxon>Novosphingobium</taxon>
    </lineage>
</organism>
<dbReference type="SUPFAM" id="SSF54506">
    <property type="entry name" value="Diaminopimelate epimerase-like"/>
    <property type="match status" value="2"/>
</dbReference>
<dbReference type="InterPro" id="IPR001653">
    <property type="entry name" value="DAP_epimerase_DapF"/>
</dbReference>
<protein>
    <recommendedName>
        <fullName evidence="3 8">Diaminopimelate epimerase</fullName>
        <shortName evidence="8">DAP epimerase</shortName>
        <ecNumber evidence="3 8">5.1.1.7</ecNumber>
    </recommendedName>
    <alternativeName>
        <fullName evidence="8">PLP-independent amino acid racemase</fullName>
    </alternativeName>
</protein>
<dbReference type="Proteomes" id="UP001379235">
    <property type="component" value="Unassembled WGS sequence"/>
</dbReference>
<keyword evidence="4 8" id="KW-0028">Amino-acid biosynthesis</keyword>
<evidence type="ECO:0000256" key="8">
    <source>
        <dbReference type="HAMAP-Rule" id="MF_00197"/>
    </source>
</evidence>
<dbReference type="HAMAP" id="MF_00197">
    <property type="entry name" value="DAP_epimerase"/>
    <property type="match status" value="1"/>
</dbReference>
<feature type="active site" description="Proton acceptor" evidence="8">
    <location>
        <position position="209"/>
    </location>
</feature>
<comment type="pathway">
    <text evidence="1 8">Amino-acid biosynthesis; L-lysine biosynthesis via DAP pathway; DL-2,6-diaminopimelate from LL-2,6-diaminopimelate: step 1/1.</text>
</comment>
<feature type="active site" description="Proton donor" evidence="8">
    <location>
        <position position="74"/>
    </location>
</feature>